<proteinExistence type="predicted"/>
<feature type="transmembrane region" description="Helical" evidence="1">
    <location>
        <begin position="70"/>
        <end position="89"/>
    </location>
</feature>
<dbReference type="PANTHER" id="PTHR33248">
    <property type="entry name" value="ZINC ION-BINDING PROTEIN"/>
    <property type="match status" value="1"/>
</dbReference>
<organism evidence="2 3">
    <name type="scientific">Lithospermum erythrorhizon</name>
    <name type="common">Purple gromwell</name>
    <name type="synonym">Lithospermum officinale var. erythrorhizon</name>
    <dbReference type="NCBI Taxonomy" id="34254"/>
    <lineage>
        <taxon>Eukaryota</taxon>
        <taxon>Viridiplantae</taxon>
        <taxon>Streptophyta</taxon>
        <taxon>Embryophyta</taxon>
        <taxon>Tracheophyta</taxon>
        <taxon>Spermatophyta</taxon>
        <taxon>Magnoliopsida</taxon>
        <taxon>eudicotyledons</taxon>
        <taxon>Gunneridae</taxon>
        <taxon>Pentapetalae</taxon>
        <taxon>asterids</taxon>
        <taxon>lamiids</taxon>
        <taxon>Boraginales</taxon>
        <taxon>Boraginaceae</taxon>
        <taxon>Boraginoideae</taxon>
        <taxon>Lithospermeae</taxon>
        <taxon>Lithospermum</taxon>
    </lineage>
</organism>
<protein>
    <recommendedName>
        <fullName evidence="4">Zinc finger GRF-type domain-containing protein</fullName>
    </recommendedName>
</protein>
<keyword evidence="1" id="KW-0472">Membrane</keyword>
<dbReference type="AlphaFoldDB" id="A0AAV3PPC8"/>
<gene>
    <name evidence="2" type="ORF">LIER_37557</name>
</gene>
<keyword evidence="1" id="KW-0812">Transmembrane</keyword>
<sequence>MSLQMSDLKCRCGINAMEWVSYTQKNPGRRFVRYPDRVTPCRFWKWIDDHVPPLVHHVMDMNMKKLEKKAKLLGVALVVCLAVIFFLVYG</sequence>
<evidence type="ECO:0008006" key="4">
    <source>
        <dbReference type="Google" id="ProtNLM"/>
    </source>
</evidence>
<dbReference type="EMBL" id="BAABME010018142">
    <property type="protein sequence ID" value="GAA0152762.1"/>
    <property type="molecule type" value="Genomic_DNA"/>
</dbReference>
<name>A0AAV3PPC8_LITER</name>
<evidence type="ECO:0000313" key="3">
    <source>
        <dbReference type="Proteomes" id="UP001454036"/>
    </source>
</evidence>
<accession>A0AAV3PPC8</accession>
<evidence type="ECO:0000256" key="1">
    <source>
        <dbReference type="SAM" id="Phobius"/>
    </source>
</evidence>
<evidence type="ECO:0000313" key="2">
    <source>
        <dbReference type="EMBL" id="GAA0152762.1"/>
    </source>
</evidence>
<dbReference type="Proteomes" id="UP001454036">
    <property type="component" value="Unassembled WGS sequence"/>
</dbReference>
<keyword evidence="1" id="KW-1133">Transmembrane helix</keyword>
<reference evidence="2 3" key="1">
    <citation type="submission" date="2024-01" db="EMBL/GenBank/DDBJ databases">
        <title>The complete chloroplast genome sequence of Lithospermum erythrorhizon: insights into the phylogenetic relationship among Boraginaceae species and the maternal lineages of purple gromwells.</title>
        <authorList>
            <person name="Okada T."/>
            <person name="Watanabe K."/>
        </authorList>
    </citation>
    <scope>NUCLEOTIDE SEQUENCE [LARGE SCALE GENOMIC DNA]</scope>
</reference>
<keyword evidence="3" id="KW-1185">Reference proteome</keyword>
<comment type="caution">
    <text evidence="2">The sequence shown here is derived from an EMBL/GenBank/DDBJ whole genome shotgun (WGS) entry which is preliminary data.</text>
</comment>